<accession>A0A3E3DZR7</accession>
<dbReference type="Pfam" id="PF00389">
    <property type="entry name" value="2-Hacid_dh"/>
    <property type="match status" value="1"/>
</dbReference>
<comment type="similarity">
    <text evidence="1 5">Belongs to the D-isomer specific 2-hydroxyacid dehydrogenase family.</text>
</comment>
<dbReference type="GO" id="GO:0016616">
    <property type="term" value="F:oxidoreductase activity, acting on the CH-OH group of donors, NAD or NADP as acceptor"/>
    <property type="evidence" value="ECO:0007669"/>
    <property type="project" value="InterPro"/>
</dbReference>
<comment type="caution">
    <text evidence="8">The sequence shown here is derived from an EMBL/GenBank/DDBJ whole genome shotgun (WGS) entry which is preliminary data.</text>
</comment>
<protein>
    <submittedName>
        <fullName evidence="8">Hydroxyacid dehydrogenase</fullName>
    </submittedName>
</protein>
<dbReference type="InterPro" id="IPR006139">
    <property type="entry name" value="D-isomer_2_OHA_DH_cat_dom"/>
</dbReference>
<proteinExistence type="inferred from homology"/>
<dbReference type="Proteomes" id="UP000261212">
    <property type="component" value="Unassembled WGS sequence"/>
</dbReference>
<feature type="domain" description="D-isomer specific 2-hydroxyacid dehydrogenase NAD-binding" evidence="7">
    <location>
        <begin position="163"/>
        <end position="310"/>
    </location>
</feature>
<evidence type="ECO:0000259" key="6">
    <source>
        <dbReference type="Pfam" id="PF00389"/>
    </source>
</evidence>
<dbReference type="PANTHER" id="PTHR42789:SF1">
    <property type="entry name" value="D-ISOMER SPECIFIC 2-HYDROXYACID DEHYDROGENASE FAMILY PROTEIN (AFU_ORTHOLOGUE AFUA_6G10090)"/>
    <property type="match status" value="1"/>
</dbReference>
<dbReference type="AlphaFoldDB" id="A0A3E3DZR7"/>
<dbReference type="RefSeq" id="WP_117532258.1">
    <property type="nucleotide sequence ID" value="NZ_QUSM01000003.1"/>
</dbReference>
<evidence type="ECO:0000313" key="9">
    <source>
        <dbReference type="Proteomes" id="UP000261212"/>
    </source>
</evidence>
<gene>
    <name evidence="8" type="ORF">DW687_07360</name>
</gene>
<evidence type="ECO:0000256" key="5">
    <source>
        <dbReference type="RuleBase" id="RU003719"/>
    </source>
</evidence>
<organism evidence="8 9">
    <name type="scientific">Anaerofustis stercorihominis</name>
    <dbReference type="NCBI Taxonomy" id="214853"/>
    <lineage>
        <taxon>Bacteria</taxon>
        <taxon>Bacillati</taxon>
        <taxon>Bacillota</taxon>
        <taxon>Clostridia</taxon>
        <taxon>Eubacteriales</taxon>
        <taxon>Eubacteriaceae</taxon>
        <taxon>Anaerofustis</taxon>
    </lineage>
</organism>
<dbReference type="SUPFAM" id="SSF52283">
    <property type="entry name" value="Formate/glycerate dehydrogenase catalytic domain-like"/>
    <property type="match status" value="1"/>
</dbReference>
<sequence>MKKKLGICIPLSDEEYKKVEEYCDITYIETNDMSEEDLCDKLNGNEIIVTMGEYAGKTTIDKWADNGLEFLINARGTPTMVDWQALHDRGIPLGHCPGRNAVAVVEFTVGLMIMLLKKINQAMIGMHDGYYLGEEKDNVFDYIEKKDVNWNYDEGSPYMTMGFGGELYGRTVGIVGYGAIGRKVAKICKAFNMTVMAYDPYFPKEKMEEDGAIPSTVEDLLKNSDIVSIHLPVTEETRGSIDDEWFNMMKPSALFINTARAAVVKQEALVKALEEEKIAGAALDVFWEEPIPSNHPLLKMKNVITTPHMASLTYEVYNVWTNKLVIDHIIRYCEGKPMENIWKKLK</sequence>
<dbReference type="SUPFAM" id="SSF51735">
    <property type="entry name" value="NAD(P)-binding Rossmann-fold domains"/>
    <property type="match status" value="1"/>
</dbReference>
<dbReference type="Gene3D" id="3.40.50.720">
    <property type="entry name" value="NAD(P)-binding Rossmann-like Domain"/>
    <property type="match status" value="2"/>
</dbReference>
<name>A0A3E3DZR7_9FIRM</name>
<dbReference type="GO" id="GO:0008652">
    <property type="term" value="P:amino acid biosynthetic process"/>
    <property type="evidence" value="ECO:0007669"/>
    <property type="project" value="UniProtKB-KW"/>
</dbReference>
<keyword evidence="4" id="KW-0520">NAD</keyword>
<evidence type="ECO:0000313" key="8">
    <source>
        <dbReference type="EMBL" id="RGD74566.1"/>
    </source>
</evidence>
<feature type="domain" description="D-isomer specific 2-hydroxyacid dehydrogenase catalytic" evidence="6">
    <location>
        <begin position="11"/>
        <end position="340"/>
    </location>
</feature>
<evidence type="ECO:0000256" key="3">
    <source>
        <dbReference type="ARBA" id="ARBA00023002"/>
    </source>
</evidence>
<evidence type="ECO:0000259" key="7">
    <source>
        <dbReference type="Pfam" id="PF02826"/>
    </source>
</evidence>
<dbReference type="InterPro" id="IPR036291">
    <property type="entry name" value="NAD(P)-bd_dom_sf"/>
</dbReference>
<dbReference type="FunFam" id="3.40.50.720:FF:000203">
    <property type="entry name" value="D-3-phosphoglycerate dehydrogenase (SerA)"/>
    <property type="match status" value="1"/>
</dbReference>
<dbReference type="InterPro" id="IPR050857">
    <property type="entry name" value="D-2-hydroxyacid_DH"/>
</dbReference>
<dbReference type="InterPro" id="IPR006140">
    <property type="entry name" value="D-isomer_DH_NAD-bd"/>
</dbReference>
<dbReference type="Pfam" id="PF02826">
    <property type="entry name" value="2-Hacid_dh_C"/>
    <property type="match status" value="1"/>
</dbReference>
<dbReference type="EMBL" id="QUSM01000003">
    <property type="protein sequence ID" value="RGD74566.1"/>
    <property type="molecule type" value="Genomic_DNA"/>
</dbReference>
<dbReference type="PANTHER" id="PTHR42789">
    <property type="entry name" value="D-ISOMER SPECIFIC 2-HYDROXYACID DEHYDROGENASE FAMILY PROTEIN (AFU_ORTHOLOGUE AFUA_6G10090)"/>
    <property type="match status" value="1"/>
</dbReference>
<reference evidence="8 9" key="1">
    <citation type="submission" date="2018-08" db="EMBL/GenBank/DDBJ databases">
        <title>A genome reference for cultivated species of the human gut microbiota.</title>
        <authorList>
            <person name="Zou Y."/>
            <person name="Xue W."/>
            <person name="Luo G."/>
        </authorList>
    </citation>
    <scope>NUCLEOTIDE SEQUENCE [LARGE SCALE GENOMIC DNA]</scope>
    <source>
        <strain evidence="8 9">AM25-6</strain>
    </source>
</reference>
<keyword evidence="3 5" id="KW-0560">Oxidoreductase</keyword>
<evidence type="ECO:0000256" key="1">
    <source>
        <dbReference type="ARBA" id="ARBA00005854"/>
    </source>
</evidence>
<keyword evidence="2" id="KW-0028">Amino-acid biosynthesis</keyword>
<dbReference type="InterPro" id="IPR029752">
    <property type="entry name" value="D-isomer_DH_CS1"/>
</dbReference>
<dbReference type="GO" id="GO:0051287">
    <property type="term" value="F:NAD binding"/>
    <property type="evidence" value="ECO:0007669"/>
    <property type="project" value="InterPro"/>
</dbReference>
<evidence type="ECO:0000256" key="2">
    <source>
        <dbReference type="ARBA" id="ARBA00022605"/>
    </source>
</evidence>
<dbReference type="PROSITE" id="PS00065">
    <property type="entry name" value="D_2_HYDROXYACID_DH_1"/>
    <property type="match status" value="1"/>
</dbReference>
<evidence type="ECO:0000256" key="4">
    <source>
        <dbReference type="ARBA" id="ARBA00023027"/>
    </source>
</evidence>